<gene>
    <name evidence="2" type="ORF">EUGRSUZ_K01886</name>
</gene>
<organism evidence="2">
    <name type="scientific">Eucalyptus grandis</name>
    <name type="common">Flooded gum</name>
    <dbReference type="NCBI Taxonomy" id="71139"/>
    <lineage>
        <taxon>Eukaryota</taxon>
        <taxon>Viridiplantae</taxon>
        <taxon>Streptophyta</taxon>
        <taxon>Embryophyta</taxon>
        <taxon>Tracheophyta</taxon>
        <taxon>Spermatophyta</taxon>
        <taxon>Magnoliopsida</taxon>
        <taxon>eudicotyledons</taxon>
        <taxon>Gunneridae</taxon>
        <taxon>Pentapetalae</taxon>
        <taxon>rosids</taxon>
        <taxon>malvids</taxon>
        <taxon>Myrtales</taxon>
        <taxon>Myrtaceae</taxon>
        <taxon>Myrtoideae</taxon>
        <taxon>Eucalypteae</taxon>
        <taxon>Eucalyptus</taxon>
    </lineage>
</organism>
<proteinExistence type="predicted"/>
<protein>
    <submittedName>
        <fullName evidence="2">Uncharacterized protein</fullName>
    </submittedName>
</protein>
<sequence length="79" mass="9288">MLDLRIHSAQRRQTRQTQHKDHATIEKSITSHTRLFGRANTTHHQKNPNSISIHKHNLTSQFSQPHTKSAHYSRNYPIQ</sequence>
<reference evidence="2" key="1">
    <citation type="submission" date="2013-07" db="EMBL/GenBank/DDBJ databases">
        <title>The genome of Eucalyptus grandis.</title>
        <authorList>
            <person name="Schmutz J."/>
            <person name="Hayes R."/>
            <person name="Myburg A."/>
            <person name="Tuskan G."/>
            <person name="Grattapaglia D."/>
            <person name="Rokhsar D.S."/>
        </authorList>
    </citation>
    <scope>NUCLEOTIDE SEQUENCE</scope>
    <source>
        <tissue evidence="2">Leaf extractions</tissue>
    </source>
</reference>
<feature type="compositionally biased region" description="Polar residues" evidence="1">
    <location>
        <begin position="27"/>
        <end position="40"/>
    </location>
</feature>
<dbReference type="Gramene" id="KCW48154">
    <property type="protein sequence ID" value="KCW48154"/>
    <property type="gene ID" value="EUGRSUZ_K01886"/>
</dbReference>
<evidence type="ECO:0000313" key="2">
    <source>
        <dbReference type="EMBL" id="KCW48154.1"/>
    </source>
</evidence>
<dbReference type="InParanoid" id="A0A059A339"/>
<name>A0A059A339_EUCGR</name>
<dbReference type="EMBL" id="KK198763">
    <property type="protein sequence ID" value="KCW48154.1"/>
    <property type="molecule type" value="Genomic_DNA"/>
</dbReference>
<evidence type="ECO:0000256" key="1">
    <source>
        <dbReference type="SAM" id="MobiDB-lite"/>
    </source>
</evidence>
<dbReference type="AlphaFoldDB" id="A0A059A339"/>
<feature type="region of interest" description="Disordered" evidence="1">
    <location>
        <begin position="1"/>
        <end position="79"/>
    </location>
</feature>
<accession>A0A059A339</accession>
<feature type="compositionally biased region" description="Polar residues" evidence="1">
    <location>
        <begin position="47"/>
        <end position="79"/>
    </location>
</feature>